<evidence type="ECO:0000256" key="14">
    <source>
        <dbReference type="ARBA" id="ARBA00022842"/>
    </source>
</evidence>
<dbReference type="InterPro" id="IPR003661">
    <property type="entry name" value="HisK_dim/P_dom"/>
</dbReference>
<feature type="region of interest" description="Disordered" evidence="23">
    <location>
        <begin position="325"/>
        <end position="354"/>
    </location>
</feature>
<keyword evidence="16 24" id="KW-1133">Transmembrane helix</keyword>
<keyword evidence="24" id="KW-0472">Membrane</keyword>
<accession>A0ABW7K8N8</accession>
<keyword evidence="13 27" id="KW-0067">ATP-binding</keyword>
<dbReference type="SUPFAM" id="SSF55874">
    <property type="entry name" value="ATPase domain of HSP90 chaperone/DNA topoisomerase II/histidine kinase"/>
    <property type="match status" value="1"/>
</dbReference>
<keyword evidence="9 24" id="KW-0812">Transmembrane</keyword>
<keyword evidence="6" id="KW-1003">Cell membrane</keyword>
<comment type="subcellular location">
    <subcellularLocation>
        <location evidence="4">Cell membrane</location>
        <topology evidence="4">Multi-pass membrane protein</topology>
    </subcellularLocation>
</comment>
<evidence type="ECO:0000256" key="24">
    <source>
        <dbReference type="SAM" id="Phobius"/>
    </source>
</evidence>
<evidence type="ECO:0000256" key="22">
    <source>
        <dbReference type="ARBA" id="ARBA00041776"/>
    </source>
</evidence>
<dbReference type="EMBL" id="JBIMSP010000003">
    <property type="protein sequence ID" value="MFH5240812.1"/>
    <property type="molecule type" value="Genomic_DNA"/>
</dbReference>
<dbReference type="CDD" id="cd06225">
    <property type="entry name" value="HAMP"/>
    <property type="match status" value="1"/>
</dbReference>
<evidence type="ECO:0000256" key="8">
    <source>
        <dbReference type="ARBA" id="ARBA00022679"/>
    </source>
</evidence>
<feature type="transmembrane region" description="Helical" evidence="24">
    <location>
        <begin position="47"/>
        <end position="64"/>
    </location>
</feature>
<comment type="catalytic activity">
    <reaction evidence="1">
        <text>ATP + protein L-histidine = ADP + protein N-phospho-L-histidine.</text>
        <dbReference type="EC" id="2.7.13.3"/>
    </reaction>
</comment>
<dbReference type="Proteomes" id="UP001609219">
    <property type="component" value="Unassembled WGS sequence"/>
</dbReference>
<dbReference type="Pfam" id="PF00512">
    <property type="entry name" value="HisKA"/>
    <property type="match status" value="1"/>
</dbReference>
<keyword evidence="18" id="KW-0346">Stress response</keyword>
<reference evidence="29 30" key="1">
    <citation type="submission" date="2024-10" db="EMBL/GenBank/DDBJ databases">
        <authorList>
            <person name="Riesco R."/>
        </authorList>
    </citation>
    <scope>NUCLEOTIDE SEQUENCE [LARGE SCALE GENOMIC DNA]</scope>
    <source>
        <strain evidence="28 29">NCIMB 15448</strain>
        <strain evidence="27 30">NCIMB 15450</strain>
    </source>
</reference>
<evidence type="ECO:0000313" key="28">
    <source>
        <dbReference type="EMBL" id="MFH5240812.1"/>
    </source>
</evidence>
<dbReference type="SMART" id="SM00388">
    <property type="entry name" value="HisKA"/>
    <property type="match status" value="1"/>
</dbReference>
<evidence type="ECO:0000256" key="16">
    <source>
        <dbReference type="ARBA" id="ARBA00022989"/>
    </source>
</evidence>
<evidence type="ECO:0000259" key="25">
    <source>
        <dbReference type="PROSITE" id="PS50109"/>
    </source>
</evidence>
<dbReference type="PROSITE" id="PS50109">
    <property type="entry name" value="HIS_KIN"/>
    <property type="match status" value="1"/>
</dbReference>
<evidence type="ECO:0000256" key="2">
    <source>
        <dbReference type="ARBA" id="ARBA00001936"/>
    </source>
</evidence>
<evidence type="ECO:0000256" key="15">
    <source>
        <dbReference type="ARBA" id="ARBA00022912"/>
    </source>
</evidence>
<dbReference type="PANTHER" id="PTHR44936:SF9">
    <property type="entry name" value="SENSOR PROTEIN CREC"/>
    <property type="match status" value="1"/>
</dbReference>
<dbReference type="Pfam" id="PF02518">
    <property type="entry name" value="HATPase_c"/>
    <property type="match status" value="1"/>
</dbReference>
<keyword evidence="11" id="KW-0418">Kinase</keyword>
<evidence type="ECO:0000256" key="6">
    <source>
        <dbReference type="ARBA" id="ARBA00022475"/>
    </source>
</evidence>
<dbReference type="CDD" id="cd00082">
    <property type="entry name" value="HisKA"/>
    <property type="match status" value="1"/>
</dbReference>
<dbReference type="InterPro" id="IPR036890">
    <property type="entry name" value="HATPase_C_sf"/>
</dbReference>
<keyword evidence="10" id="KW-0547">Nucleotide-binding</keyword>
<evidence type="ECO:0000256" key="20">
    <source>
        <dbReference type="ARBA" id="ARBA00023211"/>
    </source>
</evidence>
<dbReference type="CDD" id="cd00075">
    <property type="entry name" value="HATPase"/>
    <property type="match status" value="1"/>
</dbReference>
<name>A0ABW7K8N8_9NOCA</name>
<keyword evidence="12" id="KW-0378">Hydrolase</keyword>
<evidence type="ECO:0000256" key="4">
    <source>
        <dbReference type="ARBA" id="ARBA00004651"/>
    </source>
</evidence>
<evidence type="ECO:0000256" key="23">
    <source>
        <dbReference type="SAM" id="MobiDB-lite"/>
    </source>
</evidence>
<evidence type="ECO:0000256" key="21">
    <source>
        <dbReference type="ARBA" id="ARBA00040454"/>
    </source>
</evidence>
<feature type="domain" description="Histidine kinase" evidence="25">
    <location>
        <begin position="125"/>
        <end position="330"/>
    </location>
</feature>
<dbReference type="Pfam" id="PF00672">
    <property type="entry name" value="HAMP"/>
    <property type="match status" value="1"/>
</dbReference>
<comment type="caution">
    <text evidence="27">The sequence shown here is derived from an EMBL/GenBank/DDBJ whole genome shotgun (WGS) entry which is preliminary data.</text>
</comment>
<evidence type="ECO:0000256" key="3">
    <source>
        <dbReference type="ARBA" id="ARBA00001946"/>
    </source>
</evidence>
<gene>
    <name evidence="28" type="ORF">ACHIPV_02805</name>
    <name evidence="27" type="ORF">ACHIRB_23025</name>
</gene>
<protein>
    <recommendedName>
        <fullName evidence="21">Signal transduction histidine-protein kinase/phosphatase MprB</fullName>
        <ecNumber evidence="5">2.7.13.3</ecNumber>
    </recommendedName>
    <alternativeName>
        <fullName evidence="22">Mycobacterial persistence regulator B</fullName>
    </alternativeName>
</protein>
<evidence type="ECO:0000256" key="7">
    <source>
        <dbReference type="ARBA" id="ARBA00022553"/>
    </source>
</evidence>
<keyword evidence="15" id="KW-0904">Protein phosphatase</keyword>
<evidence type="ECO:0000256" key="12">
    <source>
        <dbReference type="ARBA" id="ARBA00022801"/>
    </source>
</evidence>
<dbReference type="GO" id="GO:0005524">
    <property type="term" value="F:ATP binding"/>
    <property type="evidence" value="ECO:0007669"/>
    <property type="project" value="UniProtKB-KW"/>
</dbReference>
<comment type="cofactor">
    <cofactor evidence="3">
        <name>Mg(2+)</name>
        <dbReference type="ChEBI" id="CHEBI:18420"/>
    </cofactor>
</comment>
<evidence type="ECO:0000313" key="27">
    <source>
        <dbReference type="EMBL" id="MFH5231417.1"/>
    </source>
</evidence>
<keyword evidence="7" id="KW-0597">Phosphoprotein</keyword>
<feature type="domain" description="HAMP" evidence="26">
    <location>
        <begin position="65"/>
        <end position="117"/>
    </location>
</feature>
<sequence>MTRGWSWLPRPLDPLASFKAKVSVLVGGALLLASVTFWFVADWPFRYALLLALVVALVLTQILAHGMTSPLREMTAAAQAMARGDYSIRVRASSRDEVGQLAAAFNAMSADLAAAEQYRRELIGNVSHELRTPISALHAVLENVVDGVAEPDTATMRTALSQTERLGRLVGDLLDLSKLEGGAIVLDLDTFDVAEFLREAVEHTHADVRTHIRVTPTDLVATGDTARLHQVVVNLLDNATRHAPSGSRVVVEAESTRNGLQIDVSDDGPGIAPAERERVFERFIRGGSTDGGTGLGLAIARWAVELHGGTIEVVDQSVGCRIRVHIPSGQDPSGHDPSGHIPTRQPHSGEGDTK</sequence>
<evidence type="ECO:0000256" key="9">
    <source>
        <dbReference type="ARBA" id="ARBA00022692"/>
    </source>
</evidence>
<dbReference type="EC" id="2.7.13.3" evidence="5"/>
<dbReference type="InterPro" id="IPR004358">
    <property type="entry name" value="Sig_transdc_His_kin-like_C"/>
</dbReference>
<evidence type="ECO:0000256" key="13">
    <source>
        <dbReference type="ARBA" id="ARBA00022840"/>
    </source>
</evidence>
<dbReference type="Proteomes" id="UP001609176">
    <property type="component" value="Unassembled WGS sequence"/>
</dbReference>
<dbReference type="PANTHER" id="PTHR44936">
    <property type="entry name" value="SENSOR PROTEIN CREC"/>
    <property type="match status" value="1"/>
</dbReference>
<dbReference type="InterPro" id="IPR036097">
    <property type="entry name" value="HisK_dim/P_sf"/>
</dbReference>
<evidence type="ECO:0000259" key="26">
    <source>
        <dbReference type="PROSITE" id="PS50885"/>
    </source>
</evidence>
<keyword evidence="20" id="KW-0464">Manganese</keyword>
<evidence type="ECO:0000256" key="10">
    <source>
        <dbReference type="ARBA" id="ARBA00022741"/>
    </source>
</evidence>
<evidence type="ECO:0000256" key="1">
    <source>
        <dbReference type="ARBA" id="ARBA00000085"/>
    </source>
</evidence>
<keyword evidence="8" id="KW-0808">Transferase</keyword>
<dbReference type="InterPro" id="IPR003660">
    <property type="entry name" value="HAMP_dom"/>
</dbReference>
<dbReference type="SUPFAM" id="SSF158472">
    <property type="entry name" value="HAMP domain-like"/>
    <property type="match status" value="1"/>
</dbReference>
<feature type="transmembrane region" description="Helical" evidence="24">
    <location>
        <begin position="20"/>
        <end position="41"/>
    </location>
</feature>
<dbReference type="InterPro" id="IPR050980">
    <property type="entry name" value="2C_sensor_his_kinase"/>
</dbReference>
<evidence type="ECO:0000256" key="17">
    <source>
        <dbReference type="ARBA" id="ARBA00023012"/>
    </source>
</evidence>
<keyword evidence="17" id="KW-0902">Two-component regulatory system</keyword>
<dbReference type="Gene3D" id="1.10.287.130">
    <property type="match status" value="1"/>
</dbReference>
<dbReference type="SUPFAM" id="SSF47384">
    <property type="entry name" value="Homodimeric domain of signal transducing histidine kinase"/>
    <property type="match status" value="1"/>
</dbReference>
<dbReference type="InterPro" id="IPR005467">
    <property type="entry name" value="His_kinase_dom"/>
</dbReference>
<keyword evidence="30" id="KW-1185">Reference proteome</keyword>
<dbReference type="EMBL" id="JBIMSN010000106">
    <property type="protein sequence ID" value="MFH5231417.1"/>
    <property type="molecule type" value="Genomic_DNA"/>
</dbReference>
<evidence type="ECO:0000256" key="18">
    <source>
        <dbReference type="ARBA" id="ARBA00023016"/>
    </source>
</evidence>
<evidence type="ECO:0000256" key="11">
    <source>
        <dbReference type="ARBA" id="ARBA00022777"/>
    </source>
</evidence>
<dbReference type="RefSeq" id="WP_395123435.1">
    <property type="nucleotide sequence ID" value="NZ_JBIMSN010000106.1"/>
</dbReference>
<keyword evidence="14" id="KW-0460">Magnesium</keyword>
<dbReference type="SMART" id="SM00304">
    <property type="entry name" value="HAMP"/>
    <property type="match status" value="1"/>
</dbReference>
<dbReference type="Gene3D" id="3.30.565.10">
    <property type="entry name" value="Histidine kinase-like ATPase, C-terminal domain"/>
    <property type="match status" value="1"/>
</dbReference>
<dbReference type="PROSITE" id="PS50885">
    <property type="entry name" value="HAMP"/>
    <property type="match status" value="1"/>
</dbReference>
<organism evidence="27 30">
    <name type="scientific">Antrihabitans spumae</name>
    <dbReference type="NCBI Taxonomy" id="3373370"/>
    <lineage>
        <taxon>Bacteria</taxon>
        <taxon>Bacillati</taxon>
        <taxon>Actinomycetota</taxon>
        <taxon>Actinomycetes</taxon>
        <taxon>Mycobacteriales</taxon>
        <taxon>Nocardiaceae</taxon>
        <taxon>Antrihabitans</taxon>
    </lineage>
</organism>
<keyword evidence="19" id="KW-0843">Virulence</keyword>
<dbReference type="PRINTS" id="PR00344">
    <property type="entry name" value="BCTRLSENSOR"/>
</dbReference>
<evidence type="ECO:0000313" key="29">
    <source>
        <dbReference type="Proteomes" id="UP001609176"/>
    </source>
</evidence>
<comment type="cofactor">
    <cofactor evidence="2">
        <name>Mn(2+)</name>
        <dbReference type="ChEBI" id="CHEBI:29035"/>
    </cofactor>
</comment>
<evidence type="ECO:0000256" key="19">
    <source>
        <dbReference type="ARBA" id="ARBA00023026"/>
    </source>
</evidence>
<dbReference type="InterPro" id="IPR003594">
    <property type="entry name" value="HATPase_dom"/>
</dbReference>
<evidence type="ECO:0000256" key="5">
    <source>
        <dbReference type="ARBA" id="ARBA00012438"/>
    </source>
</evidence>
<proteinExistence type="predicted"/>
<dbReference type="Gene3D" id="6.10.340.10">
    <property type="match status" value="1"/>
</dbReference>
<evidence type="ECO:0000313" key="30">
    <source>
        <dbReference type="Proteomes" id="UP001609219"/>
    </source>
</evidence>
<dbReference type="SMART" id="SM00387">
    <property type="entry name" value="HATPase_c"/>
    <property type="match status" value="1"/>
</dbReference>